<protein>
    <submittedName>
        <fullName evidence="2">Uncharacterized protein</fullName>
    </submittedName>
</protein>
<evidence type="ECO:0000256" key="1">
    <source>
        <dbReference type="SAM" id="Coils"/>
    </source>
</evidence>
<proteinExistence type="predicted"/>
<comment type="caution">
    <text evidence="2">The sequence shown here is derived from an EMBL/GenBank/DDBJ whole genome shotgun (WGS) entry which is preliminary data.</text>
</comment>
<keyword evidence="3" id="KW-1185">Reference proteome</keyword>
<dbReference type="Proteomes" id="UP001627154">
    <property type="component" value="Unassembled WGS sequence"/>
</dbReference>
<keyword evidence="1" id="KW-0175">Coiled coil</keyword>
<evidence type="ECO:0000313" key="2">
    <source>
        <dbReference type="EMBL" id="KAL3398494.1"/>
    </source>
</evidence>
<reference evidence="2 3" key="1">
    <citation type="journal article" date="2024" name="bioRxiv">
        <title>A reference genome for Trichogramma kaykai: A tiny desert-dwelling parasitoid wasp with competing sex-ratio distorters.</title>
        <authorList>
            <person name="Culotta J."/>
            <person name="Lindsey A.R."/>
        </authorList>
    </citation>
    <scope>NUCLEOTIDE SEQUENCE [LARGE SCALE GENOMIC DNA]</scope>
    <source>
        <strain evidence="2 3">KSX58</strain>
    </source>
</reference>
<accession>A0ABD2X057</accession>
<dbReference type="AlphaFoldDB" id="A0ABD2X057"/>
<dbReference type="EMBL" id="JBJJXI010000059">
    <property type="protein sequence ID" value="KAL3398494.1"/>
    <property type="molecule type" value="Genomic_DNA"/>
</dbReference>
<gene>
    <name evidence="2" type="ORF">TKK_007649</name>
</gene>
<evidence type="ECO:0000313" key="3">
    <source>
        <dbReference type="Proteomes" id="UP001627154"/>
    </source>
</evidence>
<name>A0ABD2X057_9HYME</name>
<organism evidence="2 3">
    <name type="scientific">Trichogramma kaykai</name>
    <dbReference type="NCBI Taxonomy" id="54128"/>
    <lineage>
        <taxon>Eukaryota</taxon>
        <taxon>Metazoa</taxon>
        <taxon>Ecdysozoa</taxon>
        <taxon>Arthropoda</taxon>
        <taxon>Hexapoda</taxon>
        <taxon>Insecta</taxon>
        <taxon>Pterygota</taxon>
        <taxon>Neoptera</taxon>
        <taxon>Endopterygota</taxon>
        <taxon>Hymenoptera</taxon>
        <taxon>Apocrita</taxon>
        <taxon>Proctotrupomorpha</taxon>
        <taxon>Chalcidoidea</taxon>
        <taxon>Trichogrammatidae</taxon>
        <taxon>Trichogramma</taxon>
    </lineage>
</organism>
<feature type="coiled-coil region" evidence="1">
    <location>
        <begin position="3"/>
        <end position="33"/>
    </location>
</feature>
<sequence>MAEEEAKQLKLQLQVALDDIERQKLRRAQEKKQYDDEVTEVNRRYSELVNLQESSQTSSESEVVNALLSLRGVLNQNVQVINQVRAAQPQHVIIPNTQSIIRNFHGTEDPENSDAWIR</sequence>